<dbReference type="STRING" id="1332264.BW730_05540"/>
<dbReference type="AlphaFoldDB" id="A0A1Q2CLT4"/>
<evidence type="ECO:0000313" key="2">
    <source>
        <dbReference type="Proteomes" id="UP000188145"/>
    </source>
</evidence>
<sequence length="372" mass="39871">MSERFDLPTVADLQALAEPHERAITVYARTSPDDREKSLLAVKSAVDSALRTLREQGISHNMEQALRDRWAAHEASMIWGRLSASVVLLLADDVDELFVLPNAFEDRLQVGAHFDLGQLIRAVTTPQEAFALTLSQNGWNLWHATASGRATELPLRGEHPADIAEATNRATVRDRSHVRRLVGDEGRGVLLRTYAQRVAEAVSTELAGTSPQAPLFVFAAAPLLDLYRDADLTGRRLETVPGAPDALAAHDIDEAIRAELPGINAAAINATIERLGDEIAQGTVARDLADIARATALGAVDTLVYDLTASETGSFDPTSGAIGYDADGYQLLSKIALQVLQTGGTVHAVRPGEVTSAVWLPPAVAGLRFTLA</sequence>
<name>A0A1Q2CLT4_9ACTN</name>
<proteinExistence type="predicted"/>
<dbReference type="RefSeq" id="WP_077685381.1">
    <property type="nucleotide sequence ID" value="NZ_CP019606.1"/>
</dbReference>
<dbReference type="OrthoDB" id="242138at2"/>
<keyword evidence="2" id="KW-1185">Reference proteome</keyword>
<dbReference type="EMBL" id="CP019606">
    <property type="protein sequence ID" value="AQP47059.1"/>
    <property type="molecule type" value="Genomic_DNA"/>
</dbReference>
<dbReference type="Pfam" id="PF18855">
    <property type="entry name" value="baeRF_family11"/>
    <property type="match status" value="1"/>
</dbReference>
<dbReference type="InterPro" id="IPR041638">
    <property type="entry name" value="BaeRF_family11"/>
</dbReference>
<accession>A0A1Q2CLT4</accession>
<organism evidence="1 2">
    <name type="scientific">Tessaracoccus aquimaris</name>
    <dbReference type="NCBI Taxonomy" id="1332264"/>
    <lineage>
        <taxon>Bacteria</taxon>
        <taxon>Bacillati</taxon>
        <taxon>Actinomycetota</taxon>
        <taxon>Actinomycetes</taxon>
        <taxon>Propionibacteriales</taxon>
        <taxon>Propionibacteriaceae</taxon>
        <taxon>Tessaracoccus</taxon>
    </lineage>
</organism>
<reference evidence="2" key="1">
    <citation type="submission" date="2017-02" db="EMBL/GenBank/DDBJ databases">
        <title>Tessaracoccus aquaemaris sp. nov., isolated from the intestine of a Korean rockfish, Sebastes schlegelii, in a marine aquaculture pond.</title>
        <authorList>
            <person name="Tak E.J."/>
            <person name="Bae J.-W."/>
        </authorList>
    </citation>
    <scope>NUCLEOTIDE SEQUENCE [LARGE SCALE GENOMIC DNA]</scope>
    <source>
        <strain evidence="2">NSG39</strain>
    </source>
</reference>
<protein>
    <submittedName>
        <fullName evidence="1">Uncharacterized protein</fullName>
    </submittedName>
</protein>
<gene>
    <name evidence="1" type="ORF">BW730_05540</name>
</gene>
<dbReference type="Proteomes" id="UP000188145">
    <property type="component" value="Chromosome"/>
</dbReference>
<dbReference type="KEGG" id="tes:BW730_05540"/>
<evidence type="ECO:0000313" key="1">
    <source>
        <dbReference type="EMBL" id="AQP47059.1"/>
    </source>
</evidence>